<dbReference type="GeneID" id="25413915"/>
<keyword evidence="2" id="KW-1185">Reference proteome</keyword>
<dbReference type="RefSeq" id="XP_013425210.1">
    <property type="nucleotide sequence ID" value="XM_013569756.1"/>
</dbReference>
<name>A0A074WM43_9PEZI</name>
<accession>A0A074WM43</accession>
<dbReference type="OrthoDB" id="5423818at2759"/>
<proteinExistence type="predicted"/>
<reference evidence="1 2" key="1">
    <citation type="journal article" date="2014" name="BMC Genomics">
        <title>Genome sequencing of four Aureobasidium pullulans varieties: biotechnological potential, stress tolerance, and description of new species.</title>
        <authorList>
            <person name="Gostin Ar C."/>
            <person name="Ohm R.A."/>
            <person name="Kogej T."/>
            <person name="Sonjak S."/>
            <person name="Turk M."/>
            <person name="Zajc J."/>
            <person name="Zalar P."/>
            <person name="Grube M."/>
            <person name="Sun H."/>
            <person name="Han J."/>
            <person name="Sharma A."/>
            <person name="Chiniquy J."/>
            <person name="Ngan C.Y."/>
            <person name="Lipzen A."/>
            <person name="Barry K."/>
            <person name="Grigoriev I.V."/>
            <person name="Gunde-Cimerman N."/>
        </authorList>
    </citation>
    <scope>NUCLEOTIDE SEQUENCE [LARGE SCALE GENOMIC DNA]</scope>
    <source>
        <strain evidence="1 2">CBS 147.97</strain>
    </source>
</reference>
<organism evidence="1 2">
    <name type="scientific">Aureobasidium namibiae CBS 147.97</name>
    <dbReference type="NCBI Taxonomy" id="1043004"/>
    <lineage>
        <taxon>Eukaryota</taxon>
        <taxon>Fungi</taxon>
        <taxon>Dikarya</taxon>
        <taxon>Ascomycota</taxon>
        <taxon>Pezizomycotina</taxon>
        <taxon>Dothideomycetes</taxon>
        <taxon>Dothideomycetidae</taxon>
        <taxon>Dothideales</taxon>
        <taxon>Saccotheciaceae</taxon>
        <taxon>Aureobasidium</taxon>
    </lineage>
</organism>
<dbReference type="STRING" id="1043004.A0A074WM43"/>
<protein>
    <submittedName>
        <fullName evidence="1">Uncharacterized protein</fullName>
    </submittedName>
</protein>
<dbReference type="Proteomes" id="UP000027730">
    <property type="component" value="Unassembled WGS sequence"/>
</dbReference>
<dbReference type="EMBL" id="KL584715">
    <property type="protein sequence ID" value="KEQ70857.1"/>
    <property type="molecule type" value="Genomic_DNA"/>
</dbReference>
<dbReference type="HOGENOM" id="CLU_2096412_0_0_1"/>
<evidence type="ECO:0000313" key="2">
    <source>
        <dbReference type="Proteomes" id="UP000027730"/>
    </source>
</evidence>
<gene>
    <name evidence="1" type="ORF">M436DRAFT_65680</name>
</gene>
<sequence>MCALGLNASSKKFFPQRAMTAERQRLIEEFPKTSCIEERDSIRAMWLYEMMELSDAEEDVNNHWRPLLRAKGLNLPILLKMTRRFCQSHPEATDSSAAMTTDAVMRYAPATSAWLT</sequence>
<evidence type="ECO:0000313" key="1">
    <source>
        <dbReference type="EMBL" id="KEQ70857.1"/>
    </source>
</evidence>
<dbReference type="AlphaFoldDB" id="A0A074WM43"/>